<keyword evidence="2" id="KW-0732">Signal</keyword>
<gene>
    <name evidence="3" type="ORF">PCOR1329_LOCUS38084</name>
</gene>
<feature type="signal peptide" evidence="2">
    <location>
        <begin position="1"/>
        <end position="20"/>
    </location>
</feature>
<keyword evidence="4" id="KW-1185">Reference proteome</keyword>
<dbReference type="Proteomes" id="UP001189429">
    <property type="component" value="Unassembled WGS sequence"/>
</dbReference>
<dbReference type="EMBL" id="CAUYUJ010014615">
    <property type="protein sequence ID" value="CAK0843864.1"/>
    <property type="molecule type" value="Genomic_DNA"/>
</dbReference>
<accession>A0ABN9TDN0</accession>
<reference evidence="3" key="1">
    <citation type="submission" date="2023-10" db="EMBL/GenBank/DDBJ databases">
        <authorList>
            <person name="Chen Y."/>
            <person name="Shah S."/>
            <person name="Dougan E. K."/>
            <person name="Thang M."/>
            <person name="Chan C."/>
        </authorList>
    </citation>
    <scope>NUCLEOTIDE SEQUENCE [LARGE SCALE GENOMIC DNA]</scope>
</reference>
<organism evidence="3 4">
    <name type="scientific">Prorocentrum cordatum</name>
    <dbReference type="NCBI Taxonomy" id="2364126"/>
    <lineage>
        <taxon>Eukaryota</taxon>
        <taxon>Sar</taxon>
        <taxon>Alveolata</taxon>
        <taxon>Dinophyceae</taxon>
        <taxon>Prorocentrales</taxon>
        <taxon>Prorocentraceae</taxon>
        <taxon>Prorocentrum</taxon>
    </lineage>
</organism>
<evidence type="ECO:0000256" key="1">
    <source>
        <dbReference type="SAM" id="MobiDB-lite"/>
    </source>
</evidence>
<sequence>MPAPGGALLRVALLCWRLRADPAPPGAKLQKEYLGTVRHRYFGTEAIPMTMVVTTQPTSGSTIQRGYWHTQETRFDITIKWKGTKIIISDGDTIIEGELDMREDGGGAIEGIVIQNGERGGSARLVPQPLCEDLTPSLADGRKVDWYDSGGETCAWYAQHNACKTTAKSRSPRTSASRRSRRAAPAAAAA</sequence>
<comment type="caution">
    <text evidence="3">The sequence shown here is derived from an EMBL/GenBank/DDBJ whole genome shotgun (WGS) entry which is preliminary data.</text>
</comment>
<name>A0ABN9TDN0_9DINO</name>
<feature type="region of interest" description="Disordered" evidence="1">
    <location>
        <begin position="166"/>
        <end position="190"/>
    </location>
</feature>
<protein>
    <submittedName>
        <fullName evidence="3">Uncharacterized protein</fullName>
    </submittedName>
</protein>
<proteinExistence type="predicted"/>
<evidence type="ECO:0000256" key="2">
    <source>
        <dbReference type="SAM" id="SignalP"/>
    </source>
</evidence>
<evidence type="ECO:0000313" key="4">
    <source>
        <dbReference type="Proteomes" id="UP001189429"/>
    </source>
</evidence>
<feature type="chain" id="PRO_5046452001" evidence="2">
    <location>
        <begin position="21"/>
        <end position="190"/>
    </location>
</feature>
<evidence type="ECO:0000313" key="3">
    <source>
        <dbReference type="EMBL" id="CAK0843864.1"/>
    </source>
</evidence>
<feature type="compositionally biased region" description="Low complexity" evidence="1">
    <location>
        <begin position="166"/>
        <end position="175"/>
    </location>
</feature>